<evidence type="ECO:0000259" key="1">
    <source>
        <dbReference type="PROSITE" id="PS50879"/>
    </source>
</evidence>
<dbReference type="PROSITE" id="PS50879">
    <property type="entry name" value="RNASE_H_1"/>
    <property type="match status" value="1"/>
</dbReference>
<dbReference type="InterPro" id="IPR036397">
    <property type="entry name" value="RNaseH_sf"/>
</dbReference>
<proteinExistence type="predicted"/>
<keyword evidence="2" id="KW-0808">Transferase</keyword>
<evidence type="ECO:0000313" key="3">
    <source>
        <dbReference type="Proteomes" id="UP000297982"/>
    </source>
</evidence>
<organism evidence="2 3">
    <name type="scientific">Halobacillus salinus</name>
    <dbReference type="NCBI Taxonomy" id="192814"/>
    <lineage>
        <taxon>Bacteria</taxon>
        <taxon>Bacillati</taxon>
        <taxon>Bacillota</taxon>
        <taxon>Bacilli</taxon>
        <taxon>Bacillales</taxon>
        <taxon>Bacillaceae</taxon>
        <taxon>Halobacillus</taxon>
    </lineage>
</organism>
<keyword evidence="2" id="KW-0695">RNA-directed DNA polymerase</keyword>
<reference evidence="2 3" key="1">
    <citation type="journal article" date="2003" name="Int. J. Syst. Evol. Microbiol.">
        <title>Halobacillus salinus sp. nov., isolated from a salt lake on the coast of the East Sea in Korea.</title>
        <authorList>
            <person name="Yoon J.H."/>
            <person name="Kang K.H."/>
            <person name="Park Y.H."/>
        </authorList>
    </citation>
    <scope>NUCLEOTIDE SEQUENCE [LARGE SCALE GENOMIC DNA]</scope>
    <source>
        <strain evidence="2 3">HSL-3</strain>
    </source>
</reference>
<dbReference type="STRING" id="192814.GCA_900166575_02192"/>
<comment type="caution">
    <text evidence="2">The sequence shown here is derived from an EMBL/GenBank/DDBJ whole genome shotgun (WGS) entry which is preliminary data.</text>
</comment>
<dbReference type="GO" id="GO:0003964">
    <property type="term" value="F:RNA-directed DNA polymerase activity"/>
    <property type="evidence" value="ECO:0007669"/>
    <property type="project" value="UniProtKB-KW"/>
</dbReference>
<dbReference type="PANTHER" id="PTHR46387">
    <property type="entry name" value="POLYNUCLEOTIDYL TRANSFERASE, RIBONUCLEASE H-LIKE SUPERFAMILY PROTEIN"/>
    <property type="match status" value="1"/>
</dbReference>
<dbReference type="RefSeq" id="WP_135327364.1">
    <property type="nucleotide sequence ID" value="NZ_SRJC01000001.1"/>
</dbReference>
<dbReference type="SUPFAM" id="SSF53098">
    <property type="entry name" value="Ribonuclease H-like"/>
    <property type="match status" value="1"/>
</dbReference>
<dbReference type="InterPro" id="IPR012337">
    <property type="entry name" value="RNaseH-like_sf"/>
</dbReference>
<gene>
    <name evidence="2" type="ORF">E4663_09245</name>
</gene>
<dbReference type="InterPro" id="IPR002156">
    <property type="entry name" value="RNaseH_domain"/>
</dbReference>
<dbReference type="Proteomes" id="UP000297982">
    <property type="component" value="Unassembled WGS sequence"/>
</dbReference>
<name>A0A4Z0H609_9BACI</name>
<evidence type="ECO:0000313" key="2">
    <source>
        <dbReference type="EMBL" id="TGB05159.1"/>
    </source>
</evidence>
<feature type="domain" description="RNase H type-1" evidence="1">
    <location>
        <begin position="70"/>
        <end position="207"/>
    </location>
</feature>
<dbReference type="AlphaFoldDB" id="A0A4Z0H609"/>
<keyword evidence="2" id="KW-0548">Nucleotidyltransferase</keyword>
<dbReference type="GO" id="GO:0003676">
    <property type="term" value="F:nucleic acid binding"/>
    <property type="evidence" value="ECO:0007669"/>
    <property type="project" value="InterPro"/>
</dbReference>
<dbReference type="Pfam" id="PF13456">
    <property type="entry name" value="RVT_3"/>
    <property type="match status" value="1"/>
</dbReference>
<dbReference type="NCBIfam" id="NF005822">
    <property type="entry name" value="PRK07708.1"/>
    <property type="match status" value="1"/>
</dbReference>
<dbReference type="CDD" id="cd09279">
    <property type="entry name" value="RNase_HI_like"/>
    <property type="match status" value="1"/>
</dbReference>
<sequence length="219" mass="25114">MRVRIEWTYKKPKGPTTFFKSEEMKAAEAALIAEDLTQTGRVKELQFLDTNDQSWSMKELNKFLRGIQTEPHDAIVYFDGGFDLEEKVSGLGCVVYYAQNHKNYRLRTNAKVEGLKSNNEAEYAALHLALQELDLLGIRHQEVTFAGDSQVVINQLLDEWPVMEEELSKWADRIENKMDESGIRPSYSVLSRKKNKEADRLATQALQGVEVRSTIELEN</sequence>
<dbReference type="Gene3D" id="3.30.420.10">
    <property type="entry name" value="Ribonuclease H-like superfamily/Ribonuclease H"/>
    <property type="match status" value="1"/>
</dbReference>
<protein>
    <submittedName>
        <fullName evidence="2">Reverse transcriptase-like protein</fullName>
    </submittedName>
</protein>
<keyword evidence="3" id="KW-1185">Reference proteome</keyword>
<dbReference type="EMBL" id="SRJC01000001">
    <property type="protein sequence ID" value="TGB05159.1"/>
    <property type="molecule type" value="Genomic_DNA"/>
</dbReference>
<dbReference type="PANTHER" id="PTHR46387:SF2">
    <property type="entry name" value="RIBONUCLEASE HI"/>
    <property type="match status" value="1"/>
</dbReference>
<accession>A0A4Z0H609</accession>
<dbReference type="GO" id="GO:0004523">
    <property type="term" value="F:RNA-DNA hybrid ribonuclease activity"/>
    <property type="evidence" value="ECO:0007669"/>
    <property type="project" value="InterPro"/>
</dbReference>